<dbReference type="Gene3D" id="1.10.150.240">
    <property type="entry name" value="Putative phosphatase, domain 2"/>
    <property type="match status" value="1"/>
</dbReference>
<dbReference type="RefSeq" id="WP_184196749.1">
    <property type="nucleotide sequence ID" value="NZ_JACHGW010000002.1"/>
</dbReference>
<dbReference type="InterPro" id="IPR051806">
    <property type="entry name" value="HAD-like_SPP"/>
</dbReference>
<protein>
    <submittedName>
        <fullName evidence="1">HAD superfamily hydrolase (TIGR01509 family)</fullName>
    </submittedName>
</protein>
<dbReference type="CDD" id="cd07505">
    <property type="entry name" value="HAD_BPGM-like"/>
    <property type="match status" value="1"/>
</dbReference>
<dbReference type="Proteomes" id="UP000520814">
    <property type="component" value="Unassembled WGS sequence"/>
</dbReference>
<evidence type="ECO:0000313" key="2">
    <source>
        <dbReference type="Proteomes" id="UP000520814"/>
    </source>
</evidence>
<dbReference type="SUPFAM" id="SSF56784">
    <property type="entry name" value="HAD-like"/>
    <property type="match status" value="1"/>
</dbReference>
<dbReference type="InterPro" id="IPR023198">
    <property type="entry name" value="PGP-like_dom2"/>
</dbReference>
<keyword evidence="1" id="KW-0378">Hydrolase</keyword>
<keyword evidence="2" id="KW-1185">Reference proteome</keyword>
<sequence length="194" mass="21275">MPLPFTPGGLIFDCDGTLADTMPLHYRAWRATLDRAGHHTLFTEEQFYAWAGAPAYEILERLAQQHQVTLALAELTHEKEMTYQKLIPQLTPIEPVLAELERFSGVVPMAVVSGGMRSLVEETLDILGVRERFQIVIGSGDVAKGKPDPEGMLLAARTLGVAPEDCVVYEDGPAGIEAARRAGMRAVDIMRFIG</sequence>
<organism evidence="1 2">
    <name type="scientific">Armatimonas rosea</name>
    <dbReference type="NCBI Taxonomy" id="685828"/>
    <lineage>
        <taxon>Bacteria</taxon>
        <taxon>Bacillati</taxon>
        <taxon>Armatimonadota</taxon>
        <taxon>Armatimonadia</taxon>
        <taxon>Armatimonadales</taxon>
        <taxon>Armatimonadaceae</taxon>
        <taxon>Armatimonas</taxon>
    </lineage>
</organism>
<dbReference type="NCBIfam" id="TIGR01509">
    <property type="entry name" value="HAD-SF-IA-v3"/>
    <property type="match status" value="1"/>
</dbReference>
<dbReference type="GO" id="GO:0050308">
    <property type="term" value="F:sugar-phosphatase activity"/>
    <property type="evidence" value="ECO:0007669"/>
    <property type="project" value="TreeGrafter"/>
</dbReference>
<dbReference type="PANTHER" id="PTHR43481">
    <property type="entry name" value="FRUCTOSE-1-PHOSPHATE PHOSPHATASE"/>
    <property type="match status" value="1"/>
</dbReference>
<comment type="caution">
    <text evidence="1">The sequence shown here is derived from an EMBL/GenBank/DDBJ whole genome shotgun (WGS) entry which is preliminary data.</text>
</comment>
<name>A0A7W9SQE0_ARMRO</name>
<dbReference type="Pfam" id="PF00702">
    <property type="entry name" value="Hydrolase"/>
    <property type="match status" value="1"/>
</dbReference>
<dbReference type="Gene3D" id="3.40.50.1000">
    <property type="entry name" value="HAD superfamily/HAD-like"/>
    <property type="match status" value="1"/>
</dbReference>
<dbReference type="InterPro" id="IPR006439">
    <property type="entry name" value="HAD-SF_hydro_IA"/>
</dbReference>
<proteinExistence type="predicted"/>
<dbReference type="PANTHER" id="PTHR43481:SF4">
    <property type="entry name" value="GLYCEROL-1-PHOSPHATE PHOSPHOHYDROLASE 1-RELATED"/>
    <property type="match status" value="1"/>
</dbReference>
<dbReference type="SFLD" id="SFLDG01129">
    <property type="entry name" value="C1.5:_HAD__Beta-PGM__Phosphata"/>
    <property type="match status" value="1"/>
</dbReference>
<accession>A0A7W9SQE0</accession>
<dbReference type="EMBL" id="JACHGW010000002">
    <property type="protein sequence ID" value="MBB6050917.1"/>
    <property type="molecule type" value="Genomic_DNA"/>
</dbReference>
<dbReference type="InterPro" id="IPR036412">
    <property type="entry name" value="HAD-like_sf"/>
</dbReference>
<dbReference type="SFLD" id="SFLDG01135">
    <property type="entry name" value="C1.5.6:_HAD__Beta-PGM__Phospha"/>
    <property type="match status" value="1"/>
</dbReference>
<evidence type="ECO:0000313" key="1">
    <source>
        <dbReference type="EMBL" id="MBB6050917.1"/>
    </source>
</evidence>
<gene>
    <name evidence="1" type="ORF">HNQ39_002708</name>
</gene>
<dbReference type="InterPro" id="IPR023214">
    <property type="entry name" value="HAD_sf"/>
</dbReference>
<dbReference type="SFLD" id="SFLDS00003">
    <property type="entry name" value="Haloacid_Dehalogenase"/>
    <property type="match status" value="1"/>
</dbReference>
<reference evidence="1 2" key="1">
    <citation type="submission" date="2020-08" db="EMBL/GenBank/DDBJ databases">
        <title>Genomic Encyclopedia of Type Strains, Phase IV (KMG-IV): sequencing the most valuable type-strain genomes for metagenomic binning, comparative biology and taxonomic classification.</title>
        <authorList>
            <person name="Goeker M."/>
        </authorList>
    </citation>
    <scope>NUCLEOTIDE SEQUENCE [LARGE SCALE GENOMIC DNA]</scope>
    <source>
        <strain evidence="1 2">DSM 23562</strain>
    </source>
</reference>
<dbReference type="AlphaFoldDB" id="A0A7W9SQE0"/>